<feature type="region of interest" description="Disordered" evidence="1">
    <location>
        <begin position="215"/>
        <end position="238"/>
    </location>
</feature>
<dbReference type="GO" id="GO:0005741">
    <property type="term" value="C:mitochondrial outer membrane"/>
    <property type="evidence" value="ECO:0007669"/>
    <property type="project" value="InterPro"/>
</dbReference>
<name>A0A8J2JGR4_9HEXA</name>
<keyword evidence="3" id="KW-1185">Reference proteome</keyword>
<dbReference type="PANTHER" id="PTHR11743:SF70">
    <property type="entry name" value="GH26960P-RELATED"/>
    <property type="match status" value="1"/>
</dbReference>
<dbReference type="CDD" id="cd07306">
    <property type="entry name" value="Porin3_VDAC"/>
    <property type="match status" value="1"/>
</dbReference>
<gene>
    <name evidence="2" type="ORF">AFUS01_LOCUS7128</name>
</gene>
<accession>A0A8J2JGR4</accession>
<protein>
    <submittedName>
        <fullName evidence="2">Uncharacterized protein</fullName>
    </submittedName>
</protein>
<reference evidence="2" key="1">
    <citation type="submission" date="2021-06" db="EMBL/GenBank/DDBJ databases">
        <authorList>
            <person name="Hodson N. C."/>
            <person name="Mongue J. A."/>
            <person name="Jaron S. K."/>
        </authorList>
    </citation>
    <scope>NUCLEOTIDE SEQUENCE</scope>
</reference>
<dbReference type="Proteomes" id="UP000708208">
    <property type="component" value="Unassembled WGS sequence"/>
</dbReference>
<proteinExistence type="predicted"/>
<evidence type="ECO:0000256" key="1">
    <source>
        <dbReference type="SAM" id="MobiDB-lite"/>
    </source>
</evidence>
<dbReference type="GO" id="GO:0008308">
    <property type="term" value="F:voltage-gated monoatomic anion channel activity"/>
    <property type="evidence" value="ECO:0007669"/>
    <property type="project" value="InterPro"/>
</dbReference>
<evidence type="ECO:0000313" key="2">
    <source>
        <dbReference type="EMBL" id="CAG7717687.1"/>
    </source>
</evidence>
<dbReference type="Pfam" id="PF01459">
    <property type="entry name" value="Porin_3"/>
    <property type="match status" value="1"/>
</dbReference>
<dbReference type="InterPro" id="IPR001925">
    <property type="entry name" value="Porin_Euk"/>
</dbReference>
<organism evidence="2 3">
    <name type="scientific">Allacma fusca</name>
    <dbReference type="NCBI Taxonomy" id="39272"/>
    <lineage>
        <taxon>Eukaryota</taxon>
        <taxon>Metazoa</taxon>
        <taxon>Ecdysozoa</taxon>
        <taxon>Arthropoda</taxon>
        <taxon>Hexapoda</taxon>
        <taxon>Collembola</taxon>
        <taxon>Symphypleona</taxon>
        <taxon>Sminthuridae</taxon>
        <taxon>Allacma</taxon>
    </lineage>
</organism>
<dbReference type="OrthoDB" id="7827681at2759"/>
<comment type="caution">
    <text evidence="2">The sequence shown here is derived from an EMBL/GenBank/DDBJ whole genome shotgun (WGS) entry which is preliminary data.</text>
</comment>
<evidence type="ECO:0000313" key="3">
    <source>
        <dbReference type="Proteomes" id="UP000708208"/>
    </source>
</evidence>
<sequence length="289" mass="31297">MPPPIFADLGRHCAALFNNGYPLGLLKVDTNIKTCGNVNLNTGFGIKQEDWSMGSAELNTKCTLNPPRIKTSVFESWDLDNNLKLGIVCEDLASYVPGIRLAGHGSLNPDTGLFSGKVNAQAKHNYTSVDVTYEGGDDKPHTVQGSLVAGLAGWLIGYKTNYDINEGQMTTPTLALGFCQPTYQIHAFWDNWESYRLNMYHRINDRVEAGVLTTWKPGNPPPPPGEKGESAGIGKPASETGNNIAVGCRMLLTPSTFLRAKIDIDSQVGLGIESKIREGTTLTLATNID</sequence>
<dbReference type="InterPro" id="IPR027246">
    <property type="entry name" value="Porin_Euk/Tom40"/>
</dbReference>
<dbReference type="PANTHER" id="PTHR11743">
    <property type="entry name" value="VOLTAGE-DEPENDENT ANION-SELECTIVE CHANNEL"/>
    <property type="match status" value="1"/>
</dbReference>
<dbReference type="AlphaFoldDB" id="A0A8J2JGR4"/>
<dbReference type="EMBL" id="CAJVCH010047864">
    <property type="protein sequence ID" value="CAG7717687.1"/>
    <property type="molecule type" value="Genomic_DNA"/>
</dbReference>
<feature type="non-terminal residue" evidence="2">
    <location>
        <position position="1"/>
    </location>
</feature>